<feature type="domain" description="Gcp-like" evidence="11">
    <location>
        <begin position="49"/>
        <end position="355"/>
    </location>
</feature>
<dbReference type="GO" id="GO:0061711">
    <property type="term" value="F:tRNA N(6)-L-threonylcarbamoyladenine synthase activity"/>
    <property type="evidence" value="ECO:0007669"/>
    <property type="project" value="UniProtKB-EC"/>
</dbReference>
<evidence type="ECO:0000256" key="10">
    <source>
        <dbReference type="HAMAP-Rule" id="MF_03179"/>
    </source>
</evidence>
<proteinExistence type="inferred from homology"/>
<evidence type="ECO:0000313" key="13">
    <source>
        <dbReference type="Proteomes" id="UP000325440"/>
    </source>
</evidence>
<comment type="cofactor">
    <cofactor evidence="10">
        <name>a divalent metal cation</name>
        <dbReference type="ChEBI" id="CHEBI:60240"/>
    </cofactor>
    <text evidence="10">Binds 1 divalent metal cation per subunit.</text>
</comment>
<organism evidence="12 13">
    <name type="scientific">Cinara cedri</name>
    <dbReference type="NCBI Taxonomy" id="506608"/>
    <lineage>
        <taxon>Eukaryota</taxon>
        <taxon>Metazoa</taxon>
        <taxon>Ecdysozoa</taxon>
        <taxon>Arthropoda</taxon>
        <taxon>Hexapoda</taxon>
        <taxon>Insecta</taxon>
        <taxon>Pterygota</taxon>
        <taxon>Neoptera</taxon>
        <taxon>Paraneoptera</taxon>
        <taxon>Hemiptera</taxon>
        <taxon>Sternorrhyncha</taxon>
        <taxon>Aphidomorpha</taxon>
        <taxon>Aphidoidea</taxon>
        <taxon>Aphididae</taxon>
        <taxon>Lachninae</taxon>
        <taxon>Cinara</taxon>
    </lineage>
</organism>
<reference evidence="12 13" key="1">
    <citation type="submission" date="2019-08" db="EMBL/GenBank/DDBJ databases">
        <authorList>
            <person name="Alioto T."/>
            <person name="Alioto T."/>
            <person name="Gomez Garrido J."/>
        </authorList>
    </citation>
    <scope>NUCLEOTIDE SEQUENCE [LARGE SCALE GENOMIC DNA]</scope>
</reference>
<comment type="subunit">
    <text evidence="10">Homodimer.</text>
</comment>
<evidence type="ECO:0000259" key="11">
    <source>
        <dbReference type="Pfam" id="PF00814"/>
    </source>
</evidence>
<dbReference type="PANTHER" id="PTHR11735">
    <property type="entry name" value="TRNA N6-ADENOSINE THREONYLCARBAMOYLTRANSFERASE"/>
    <property type="match status" value="1"/>
</dbReference>
<dbReference type="NCBIfam" id="TIGR00329">
    <property type="entry name" value="gcp_kae1"/>
    <property type="match status" value="1"/>
</dbReference>
<comment type="subcellular location">
    <subcellularLocation>
        <location evidence="1 10">Mitochondrion</location>
    </subcellularLocation>
</comment>
<dbReference type="GO" id="GO:0005739">
    <property type="term" value="C:mitochondrion"/>
    <property type="evidence" value="ECO:0007669"/>
    <property type="project" value="UniProtKB-SubCell"/>
</dbReference>
<dbReference type="HAMAP" id="MF_01445">
    <property type="entry name" value="TsaD"/>
    <property type="match status" value="1"/>
</dbReference>
<evidence type="ECO:0000256" key="2">
    <source>
        <dbReference type="ARBA" id="ARBA00012156"/>
    </source>
</evidence>
<evidence type="ECO:0000256" key="6">
    <source>
        <dbReference type="ARBA" id="ARBA00022946"/>
    </source>
</evidence>
<protein>
    <recommendedName>
        <fullName evidence="2">N(6)-L-threonylcarbamoyladenine synthase</fullName>
        <ecNumber evidence="2">2.3.1.234</ecNumber>
    </recommendedName>
</protein>
<keyword evidence="3 10" id="KW-0808">Transferase</keyword>
<dbReference type="InterPro" id="IPR043129">
    <property type="entry name" value="ATPase_NBD"/>
</dbReference>
<keyword evidence="5 10" id="KW-0479">Metal-binding</keyword>
<evidence type="ECO:0000256" key="4">
    <source>
        <dbReference type="ARBA" id="ARBA00022694"/>
    </source>
</evidence>
<evidence type="ECO:0000256" key="3">
    <source>
        <dbReference type="ARBA" id="ARBA00022679"/>
    </source>
</evidence>
<dbReference type="Proteomes" id="UP000325440">
    <property type="component" value="Unassembled WGS sequence"/>
</dbReference>
<dbReference type="AlphaFoldDB" id="A0A5E4M0S3"/>
<gene>
    <name evidence="12" type="ORF">CINCED_3A019019</name>
</gene>
<dbReference type="PRINTS" id="PR00789">
    <property type="entry name" value="OSIALOPTASE"/>
</dbReference>
<dbReference type="NCBIfam" id="TIGR03723">
    <property type="entry name" value="T6A_TsaD_YgjD"/>
    <property type="match status" value="1"/>
</dbReference>
<keyword evidence="8 10" id="KW-0012">Acyltransferase</keyword>
<keyword evidence="13" id="KW-1185">Reference proteome</keyword>
<name>A0A5E4M0S3_9HEMI</name>
<dbReference type="EMBL" id="CABPRJ010000009">
    <property type="protein sequence ID" value="VVC25143.1"/>
    <property type="molecule type" value="Genomic_DNA"/>
</dbReference>
<keyword evidence="7 10" id="KW-0496">Mitochondrion</keyword>
<evidence type="ECO:0000256" key="5">
    <source>
        <dbReference type="ARBA" id="ARBA00022723"/>
    </source>
</evidence>
<dbReference type="FunFam" id="3.30.420.40:FF:000083">
    <property type="entry name" value="Probable tRNA N6-adenosine threonylcarbamoyltransferase, mitochondrial"/>
    <property type="match status" value="1"/>
</dbReference>
<evidence type="ECO:0000256" key="9">
    <source>
        <dbReference type="ARBA" id="ARBA00048117"/>
    </source>
</evidence>
<dbReference type="GO" id="GO:0046872">
    <property type="term" value="F:metal ion binding"/>
    <property type="evidence" value="ECO:0007669"/>
    <property type="project" value="UniProtKB-KW"/>
</dbReference>
<dbReference type="EC" id="2.3.1.234" evidence="2"/>
<evidence type="ECO:0000256" key="1">
    <source>
        <dbReference type="ARBA" id="ARBA00004173"/>
    </source>
</evidence>
<evidence type="ECO:0000256" key="8">
    <source>
        <dbReference type="ARBA" id="ARBA00023315"/>
    </source>
</evidence>
<dbReference type="InterPro" id="IPR022450">
    <property type="entry name" value="TsaD"/>
</dbReference>
<evidence type="ECO:0000313" key="12">
    <source>
        <dbReference type="EMBL" id="VVC25143.1"/>
    </source>
</evidence>
<dbReference type="PANTHER" id="PTHR11735:SF6">
    <property type="entry name" value="TRNA N6-ADENOSINE THREONYLCARBAMOYLTRANSFERASE, MITOCHONDRIAL"/>
    <property type="match status" value="1"/>
</dbReference>
<dbReference type="InterPro" id="IPR017861">
    <property type="entry name" value="KAE1/TsaD"/>
</dbReference>
<dbReference type="Pfam" id="PF00814">
    <property type="entry name" value="TsaD"/>
    <property type="match status" value="1"/>
</dbReference>
<dbReference type="CDD" id="cd24134">
    <property type="entry name" value="ASKHA_NBD_OSGEPL1_QRI7_euk"/>
    <property type="match status" value="1"/>
</dbReference>
<dbReference type="Gene3D" id="3.30.420.40">
    <property type="match status" value="2"/>
</dbReference>
<sequence>MMIRRLRLSYGVQLYQNVQNIHRTYSKVLGIETSCDDTGCAVVDSDRNILGECLRSQQQIHLDFGGIIPPVARDLHKQNIDNVVTQALQRAQVSLNDLDAIAVTVKPGLSLSLLVGMNYAKGLSKQSFKPLIPIHHMEAHALTSRLVDQNLKLPFLVLLVSGGHCLLAVVNKVNEFLLLGQSIDDAPGEALDKAARRLQLKNMKEFRNCCGGQAIENAAKKGDPRAFDLGTFMTNYKDCNFSFSGLKNSIKTQIIKLEKEHELKGDEIIPEMNDLCASIQYALTKHMCTRVQRGIEFVIRSKLLPETNQTLVVSGGVASNMFIRKHLNVLCNEMGFKLVIPPPNLCTDNGIMVAWNGIEKLNKNLDIFSHDSLDAIDIQSKAPLGINISQQVIDMGIKCPSGFFNKLFEQNK</sequence>
<dbReference type="InterPro" id="IPR000905">
    <property type="entry name" value="Gcp-like_dom"/>
</dbReference>
<comment type="function">
    <text evidence="10">Required for the formation of a threonylcarbamoyl group on adenosine at position 37 (t(6)A37) in mitochondrial tRNAs that read codons beginning with adenine. Probably involved in the transfer of the threonylcarbamoyl moiety of threonylcarbamoyl-AMP (TC-AMP) to the N6 group of A37. Involved in mitochondrial genome maintenance.</text>
</comment>
<evidence type="ECO:0000256" key="7">
    <source>
        <dbReference type="ARBA" id="ARBA00023128"/>
    </source>
</evidence>
<keyword evidence="4 10" id="KW-0819">tRNA processing</keyword>
<keyword evidence="6" id="KW-0809">Transit peptide</keyword>
<dbReference type="OrthoDB" id="10259622at2759"/>
<dbReference type="GO" id="GO:0002949">
    <property type="term" value="P:tRNA threonylcarbamoyladenosine modification"/>
    <property type="evidence" value="ECO:0007669"/>
    <property type="project" value="UniProtKB-UniRule"/>
</dbReference>
<dbReference type="SUPFAM" id="SSF53067">
    <property type="entry name" value="Actin-like ATPase domain"/>
    <property type="match status" value="1"/>
</dbReference>
<comment type="similarity">
    <text evidence="10">Belongs to the KAE1 / TsaD family.</text>
</comment>
<accession>A0A5E4M0S3</accession>
<comment type="catalytic activity">
    <reaction evidence="9 10">
        <text>L-threonylcarbamoyladenylate + adenosine(37) in tRNA = N(6)-L-threonylcarbamoyladenosine(37) in tRNA + AMP + H(+)</text>
        <dbReference type="Rhea" id="RHEA:37059"/>
        <dbReference type="Rhea" id="RHEA-COMP:10162"/>
        <dbReference type="Rhea" id="RHEA-COMP:10163"/>
        <dbReference type="ChEBI" id="CHEBI:15378"/>
        <dbReference type="ChEBI" id="CHEBI:73682"/>
        <dbReference type="ChEBI" id="CHEBI:74411"/>
        <dbReference type="ChEBI" id="CHEBI:74418"/>
        <dbReference type="ChEBI" id="CHEBI:456215"/>
        <dbReference type="EC" id="2.3.1.234"/>
    </reaction>
</comment>